<dbReference type="PROSITE" id="PS50110">
    <property type="entry name" value="RESPONSE_REGULATORY"/>
    <property type="match status" value="1"/>
</dbReference>
<reference evidence="9 10" key="1">
    <citation type="submission" date="2020-08" db="EMBL/GenBank/DDBJ databases">
        <title>Genomic Encyclopedia of Type Strains, Phase IV (KMG-IV): sequencing the most valuable type-strain genomes for metagenomic binning, comparative biology and taxonomic classification.</title>
        <authorList>
            <person name="Goeker M."/>
        </authorList>
    </citation>
    <scope>NUCLEOTIDE SEQUENCE [LARGE SCALE GENOMIC DNA]</scope>
    <source>
        <strain evidence="9 10">DSM 19612</strain>
    </source>
</reference>
<feature type="domain" description="HTH luxR-type" evidence="7">
    <location>
        <begin position="147"/>
        <end position="212"/>
    </location>
</feature>
<dbReference type="PROSITE" id="PS50043">
    <property type="entry name" value="HTH_LUXR_2"/>
    <property type="match status" value="1"/>
</dbReference>
<comment type="caution">
    <text evidence="9">The sequence shown here is derived from an EMBL/GenBank/DDBJ whole genome shotgun (WGS) entry which is preliminary data.</text>
</comment>
<evidence type="ECO:0000256" key="4">
    <source>
        <dbReference type="ARBA" id="ARBA00023125"/>
    </source>
</evidence>
<dbReference type="SMART" id="SM00421">
    <property type="entry name" value="HTH_LUXR"/>
    <property type="match status" value="1"/>
</dbReference>
<dbReference type="SUPFAM" id="SSF46894">
    <property type="entry name" value="C-terminal effector domain of the bipartite response regulators"/>
    <property type="match status" value="1"/>
</dbReference>
<dbReference type="GO" id="GO:0005737">
    <property type="term" value="C:cytoplasm"/>
    <property type="evidence" value="ECO:0007669"/>
    <property type="project" value="UniProtKB-SubCell"/>
</dbReference>
<evidence type="ECO:0000256" key="1">
    <source>
        <dbReference type="ARBA" id="ARBA00004496"/>
    </source>
</evidence>
<dbReference type="InterPro" id="IPR058245">
    <property type="entry name" value="NreC/VraR/RcsB-like_REC"/>
</dbReference>
<keyword evidence="2 6" id="KW-0597">Phosphoprotein</keyword>
<dbReference type="PROSITE" id="PS00622">
    <property type="entry name" value="HTH_LUXR_1"/>
    <property type="match status" value="1"/>
</dbReference>
<dbReference type="Gene3D" id="3.40.50.2300">
    <property type="match status" value="1"/>
</dbReference>
<sequence>MGIRVLIVDDHQVVRKGLVYFFNTLDDIEIAGEAANGEEAIQFLQQENEVDVVLLDVQMPVMDGVEAAQQIRSLFPKTKILMLTSFSDYNSVIPAIKAGASGYQLKDADPEILANAIRKVADGEKMIDHKAASHLFQHVSGNEEEEKKAKLAQLTNRELDVLQEMMNGKSNKEIANDLYITEKTVKTHVSNILSKLEVHDRTQAALFGVKYLASH</sequence>
<dbReference type="SMART" id="SM00448">
    <property type="entry name" value="REC"/>
    <property type="match status" value="1"/>
</dbReference>
<dbReference type="PANTHER" id="PTHR43214:SF43">
    <property type="entry name" value="TWO-COMPONENT RESPONSE REGULATOR"/>
    <property type="match status" value="1"/>
</dbReference>
<accession>A0A841Q182</accession>
<dbReference type="CDD" id="cd06170">
    <property type="entry name" value="LuxR_C_like"/>
    <property type="match status" value="1"/>
</dbReference>
<dbReference type="GO" id="GO:0006355">
    <property type="term" value="P:regulation of DNA-templated transcription"/>
    <property type="evidence" value="ECO:0007669"/>
    <property type="project" value="InterPro"/>
</dbReference>
<dbReference type="RefSeq" id="WP_221452461.1">
    <property type="nucleotide sequence ID" value="NZ_CADDWK010000007.1"/>
</dbReference>
<gene>
    <name evidence="9" type="ORF">HNQ94_000254</name>
</gene>
<dbReference type="InterPro" id="IPR039420">
    <property type="entry name" value="WalR-like"/>
</dbReference>
<evidence type="ECO:0000259" key="8">
    <source>
        <dbReference type="PROSITE" id="PS50110"/>
    </source>
</evidence>
<keyword evidence="5" id="KW-0804">Transcription</keyword>
<organism evidence="9 10">
    <name type="scientific">Salirhabdus euzebyi</name>
    <dbReference type="NCBI Taxonomy" id="394506"/>
    <lineage>
        <taxon>Bacteria</taxon>
        <taxon>Bacillati</taxon>
        <taxon>Bacillota</taxon>
        <taxon>Bacilli</taxon>
        <taxon>Bacillales</taxon>
        <taxon>Bacillaceae</taxon>
        <taxon>Salirhabdus</taxon>
    </lineage>
</organism>
<dbReference type="GO" id="GO:0000160">
    <property type="term" value="P:phosphorelay signal transduction system"/>
    <property type="evidence" value="ECO:0007669"/>
    <property type="project" value="InterPro"/>
</dbReference>
<evidence type="ECO:0000256" key="2">
    <source>
        <dbReference type="ARBA" id="ARBA00022553"/>
    </source>
</evidence>
<evidence type="ECO:0000313" key="10">
    <source>
        <dbReference type="Proteomes" id="UP000581688"/>
    </source>
</evidence>
<dbReference type="InterPro" id="IPR011006">
    <property type="entry name" value="CheY-like_superfamily"/>
</dbReference>
<dbReference type="Pfam" id="PF00196">
    <property type="entry name" value="GerE"/>
    <property type="match status" value="1"/>
</dbReference>
<dbReference type="InterPro" id="IPR016032">
    <property type="entry name" value="Sig_transdc_resp-reg_C-effctor"/>
</dbReference>
<feature type="modified residue" description="4-aspartylphosphate" evidence="6">
    <location>
        <position position="56"/>
    </location>
</feature>
<evidence type="ECO:0000256" key="3">
    <source>
        <dbReference type="ARBA" id="ARBA00023015"/>
    </source>
</evidence>
<dbReference type="InterPro" id="IPR001789">
    <property type="entry name" value="Sig_transdc_resp-reg_receiver"/>
</dbReference>
<keyword evidence="10" id="KW-1185">Reference proteome</keyword>
<dbReference type="Pfam" id="PF00072">
    <property type="entry name" value="Response_reg"/>
    <property type="match status" value="1"/>
</dbReference>
<protein>
    <submittedName>
        <fullName evidence="9">Two-component system NarL family response regulator</fullName>
    </submittedName>
</protein>
<evidence type="ECO:0000256" key="6">
    <source>
        <dbReference type="PROSITE-ProRule" id="PRU00169"/>
    </source>
</evidence>
<dbReference type="GO" id="GO:0003677">
    <property type="term" value="F:DNA binding"/>
    <property type="evidence" value="ECO:0007669"/>
    <property type="project" value="UniProtKB-KW"/>
</dbReference>
<feature type="domain" description="Response regulatory" evidence="8">
    <location>
        <begin position="4"/>
        <end position="121"/>
    </location>
</feature>
<dbReference type="PRINTS" id="PR00038">
    <property type="entry name" value="HTHLUXR"/>
</dbReference>
<dbReference type="Proteomes" id="UP000581688">
    <property type="component" value="Unassembled WGS sequence"/>
</dbReference>
<dbReference type="EMBL" id="JACHGH010000001">
    <property type="protein sequence ID" value="MBB6451833.1"/>
    <property type="molecule type" value="Genomic_DNA"/>
</dbReference>
<comment type="subcellular location">
    <subcellularLocation>
        <location evidence="1">Cytoplasm</location>
    </subcellularLocation>
</comment>
<dbReference type="SUPFAM" id="SSF52172">
    <property type="entry name" value="CheY-like"/>
    <property type="match status" value="1"/>
</dbReference>
<evidence type="ECO:0000313" key="9">
    <source>
        <dbReference type="EMBL" id="MBB6451833.1"/>
    </source>
</evidence>
<proteinExistence type="predicted"/>
<keyword evidence="3" id="KW-0805">Transcription regulation</keyword>
<evidence type="ECO:0000256" key="5">
    <source>
        <dbReference type="ARBA" id="ARBA00023163"/>
    </source>
</evidence>
<name>A0A841Q182_9BACI</name>
<keyword evidence="4" id="KW-0238">DNA-binding</keyword>
<evidence type="ECO:0000259" key="7">
    <source>
        <dbReference type="PROSITE" id="PS50043"/>
    </source>
</evidence>
<dbReference type="AlphaFoldDB" id="A0A841Q182"/>
<dbReference type="PANTHER" id="PTHR43214">
    <property type="entry name" value="TWO-COMPONENT RESPONSE REGULATOR"/>
    <property type="match status" value="1"/>
</dbReference>
<dbReference type="InterPro" id="IPR000792">
    <property type="entry name" value="Tscrpt_reg_LuxR_C"/>
</dbReference>
<dbReference type="CDD" id="cd17535">
    <property type="entry name" value="REC_NarL-like"/>
    <property type="match status" value="1"/>
</dbReference>